<dbReference type="SUPFAM" id="SSF63829">
    <property type="entry name" value="Calcium-dependent phosphotriesterase"/>
    <property type="match status" value="1"/>
</dbReference>
<evidence type="ECO:0000313" key="2">
    <source>
        <dbReference type="Proteomes" id="UP001153328"/>
    </source>
</evidence>
<keyword evidence="2" id="KW-1185">Reference proteome</keyword>
<protein>
    <submittedName>
        <fullName evidence="1">Uncharacterized protein</fullName>
    </submittedName>
</protein>
<proteinExistence type="predicted"/>
<dbReference type="Proteomes" id="UP001153328">
    <property type="component" value="Unassembled WGS sequence"/>
</dbReference>
<dbReference type="EMBL" id="CAJVAX010000009">
    <property type="protein sequence ID" value="CAG7623880.1"/>
    <property type="molecule type" value="Genomic_DNA"/>
</dbReference>
<sequence>MRQVGACARLWTQTPPPEHTRTGLHIVPNGGIMRFMVEASKIPITVTFEPSGAEYVVESGDHLIIEWPNGPGGLLGSVEHSPDGLVIGEPGNGLSRIWRSSGEELSILG</sequence>
<organism evidence="1 2">
    <name type="scientific">Actinacidiphila bryophytorum</name>
    <dbReference type="NCBI Taxonomy" id="1436133"/>
    <lineage>
        <taxon>Bacteria</taxon>
        <taxon>Bacillati</taxon>
        <taxon>Actinomycetota</taxon>
        <taxon>Actinomycetes</taxon>
        <taxon>Kitasatosporales</taxon>
        <taxon>Streptomycetaceae</taxon>
        <taxon>Actinacidiphila</taxon>
    </lineage>
</organism>
<comment type="caution">
    <text evidence="1">The sequence shown here is derived from an EMBL/GenBank/DDBJ whole genome shotgun (WGS) entry which is preliminary data.</text>
</comment>
<accession>A0A9W4ED68</accession>
<name>A0A9W4ED68_9ACTN</name>
<reference evidence="1" key="1">
    <citation type="submission" date="2021-06" db="EMBL/GenBank/DDBJ databases">
        <authorList>
            <person name="Arsene-Ploetze F."/>
        </authorList>
    </citation>
    <scope>NUCLEOTIDE SEQUENCE</scope>
    <source>
        <strain evidence="1">SBRY1</strain>
    </source>
</reference>
<dbReference type="AlphaFoldDB" id="A0A9W4ED68"/>
<gene>
    <name evidence="1" type="ORF">SBRY_170019</name>
</gene>
<evidence type="ECO:0000313" key="1">
    <source>
        <dbReference type="EMBL" id="CAG7623880.1"/>
    </source>
</evidence>